<feature type="compositionally biased region" description="Polar residues" evidence="1">
    <location>
        <begin position="269"/>
        <end position="279"/>
    </location>
</feature>
<evidence type="ECO:0000259" key="2">
    <source>
        <dbReference type="Pfam" id="PF03432"/>
    </source>
</evidence>
<accession>A0A9E6MXT7</accession>
<proteinExistence type="predicted"/>
<feature type="compositionally biased region" description="Basic and acidic residues" evidence="1">
    <location>
        <begin position="251"/>
        <end position="262"/>
    </location>
</feature>
<dbReference type="AlphaFoldDB" id="A0A9E6MXT7"/>
<feature type="domain" description="MobA/VirD2-like nuclease" evidence="2">
    <location>
        <begin position="29"/>
        <end position="143"/>
    </location>
</feature>
<dbReference type="Proteomes" id="UP000683551">
    <property type="component" value="Chromosome"/>
</dbReference>
<feature type="region of interest" description="Disordered" evidence="1">
    <location>
        <begin position="251"/>
        <end position="298"/>
    </location>
</feature>
<feature type="compositionally biased region" description="Basic and acidic residues" evidence="1">
    <location>
        <begin position="286"/>
        <end position="298"/>
    </location>
</feature>
<evidence type="ECO:0000313" key="3">
    <source>
        <dbReference type="EMBL" id="QWY78265.1"/>
    </source>
</evidence>
<evidence type="ECO:0000256" key="1">
    <source>
        <dbReference type="SAM" id="MobiDB-lite"/>
    </source>
</evidence>
<dbReference type="InterPro" id="IPR005094">
    <property type="entry name" value="Endonuclease_MobA/VirD2"/>
</dbReference>
<evidence type="ECO:0000313" key="4">
    <source>
        <dbReference type="Proteomes" id="UP000683551"/>
    </source>
</evidence>
<name>A0A9E6MXT7_9PROT</name>
<organism evidence="3 4">
    <name type="scientific">Ferrovum myxofaciens</name>
    <dbReference type="NCBI Taxonomy" id="416213"/>
    <lineage>
        <taxon>Bacteria</taxon>
        <taxon>Pseudomonadati</taxon>
        <taxon>Pseudomonadota</taxon>
        <taxon>Betaproteobacteria</taxon>
        <taxon>Ferrovales</taxon>
        <taxon>Ferrovaceae</taxon>
        <taxon>Ferrovum</taxon>
    </lineage>
</organism>
<reference evidence="3" key="1">
    <citation type="submission" date="2021-02" db="EMBL/GenBank/DDBJ databases">
        <title>Comparative genomics of Ferrovum myxofaciens strains, predominant extremophile bacteria forming large biofilm stalactites in acid mine ecosystems.</title>
        <authorList>
            <person name="Burkartova K."/>
            <person name="Ridl J."/>
            <person name="Pajer P."/>
            <person name="Falteisek L."/>
        </authorList>
    </citation>
    <scope>NUCLEOTIDE SEQUENCE</scope>
    <source>
        <strain evidence="3">MI1III</strain>
    </source>
</reference>
<gene>
    <name evidence="3" type="ORF">JZL65_04105</name>
</gene>
<dbReference type="EMBL" id="CP071137">
    <property type="protein sequence ID" value="QWY78265.1"/>
    <property type="molecule type" value="Genomic_DNA"/>
</dbReference>
<sequence>MKGMQKISRGAGFRGVLNYCERGGVRLPTGNMSGQTTRDLATEFKLSRNLRECKKPVWHSSLRLPKGETVSNERWCEIASEYMNEIGFDEDHQFSVFLHNESAGQHIHIVASRVSLSGRLFYGQNENLISTKIIQKLEKRFGLNQTKSDTTPKNRRAPKKAEIEKSLRTLIKPDRLALAEIIDSVLQNDRPKNHAELKKLLEVRGVEVTYFEKDGKISGVTFQQNTLKFSGAAIGENYKFQNLLLRMSEQHEQTISDTKPTEPARNVRNHTNFKTSEPENQGPAKKGLDPRSGRRANPEENRNFQTFLKENNMDTQEKPAGRLFYNQRTPRPHDPSNLDHGWVEYKDKAGRIWFYPADEQPQVGNRAGYAWENGTDTRAPGVLVFQDAIEKGVDQAARDAVRIAVFKGLPQPLKISGSEDFQRAVMREMFTFNIKLENKDGPARDEYNKLCKQKHEERLGLINRIDGNFREIDHKVIENKKAAIANIDTNKLSQKDKPAHGNRMKQ</sequence>
<dbReference type="Pfam" id="PF03432">
    <property type="entry name" value="Relaxase"/>
    <property type="match status" value="1"/>
</dbReference>
<protein>
    <submittedName>
        <fullName evidence="3">Relaxase/mobilization nuclease domain-containing protein</fullName>
    </submittedName>
</protein>